<dbReference type="Gene3D" id="1.10.3210.10">
    <property type="entry name" value="Hypothetical protein af1432"/>
    <property type="match status" value="1"/>
</dbReference>
<organism evidence="2 3">
    <name type="scientific">Massilia terrae</name>
    <dbReference type="NCBI Taxonomy" id="1811224"/>
    <lineage>
        <taxon>Bacteria</taxon>
        <taxon>Pseudomonadati</taxon>
        <taxon>Pseudomonadota</taxon>
        <taxon>Betaproteobacteria</taxon>
        <taxon>Burkholderiales</taxon>
        <taxon>Oxalobacteraceae</taxon>
        <taxon>Telluria group</taxon>
        <taxon>Massilia</taxon>
    </lineage>
</organism>
<dbReference type="PANTHER" id="PTHR33525:SF4">
    <property type="entry name" value="CYCLIC DI-GMP PHOSPHODIESTERASE CDGJ"/>
    <property type="match status" value="1"/>
</dbReference>
<dbReference type="InterPro" id="IPR013976">
    <property type="entry name" value="HDOD"/>
</dbReference>
<dbReference type="EMBL" id="JANUGU010000009">
    <property type="protein sequence ID" value="MCS0660644.1"/>
    <property type="molecule type" value="Genomic_DNA"/>
</dbReference>
<sequence>MLPLDAARFPLVDHEFVASAQNEWVALILRPQRAAVADSLRALFGTPDLLAAIAPLDCMLPLDSAEALTPSLCSILPPNRVVFIFPAAVLASEAEARAAERLAGEGYRVLADGAAPEGVKLPSCLRTGARDCAQAAPAPVSPLFGPHLAYNVGDAARFAECEAAGYEWFCGAYPMTTPQPDSGHDGTSRRRLLALLALLARDAETRELEQMLKLDLALSFHLLKLVNSAAFSVDIEIVSFSQAIHVLGRRQLQRWLQLLLYARQRADGPPNLLLPLAAMRGAQLEALCREHGGDRDQQDLAFMIGAFSLLDRLFDTPMEDIIGALRLPKHALSALLRREGQLGEQLALVESRADVDRHEQAGIAADIWWRSQLQGWQWAIQVGRNV</sequence>
<reference evidence="2 3" key="1">
    <citation type="submission" date="2022-08" db="EMBL/GenBank/DDBJ databases">
        <title>Reclassification of Massilia species as members of the genera Telluria, Duganella, Pseudoduganella, Mokoshia gen. nov. and Zemynaea gen. nov. using orthogonal and non-orthogonal genome-based approaches.</title>
        <authorList>
            <person name="Bowman J.P."/>
        </authorList>
    </citation>
    <scope>NUCLEOTIDE SEQUENCE [LARGE SCALE GENOMIC DNA]</scope>
    <source>
        <strain evidence="2 3">JCM 31606</strain>
    </source>
</reference>
<dbReference type="SUPFAM" id="SSF109604">
    <property type="entry name" value="HD-domain/PDEase-like"/>
    <property type="match status" value="1"/>
</dbReference>
<dbReference type="PROSITE" id="PS51833">
    <property type="entry name" value="HDOD"/>
    <property type="match status" value="1"/>
</dbReference>
<evidence type="ECO:0000313" key="2">
    <source>
        <dbReference type="EMBL" id="MCS0660644.1"/>
    </source>
</evidence>
<dbReference type="RefSeq" id="WP_258813837.1">
    <property type="nucleotide sequence ID" value="NZ_JANUGU010000009.1"/>
</dbReference>
<accession>A0ABT2D320</accession>
<dbReference type="PANTHER" id="PTHR33525">
    <property type="match status" value="1"/>
</dbReference>
<gene>
    <name evidence="2" type="ORF">NX778_21445</name>
</gene>
<protein>
    <submittedName>
        <fullName evidence="2">HDOD domain-containing protein</fullName>
    </submittedName>
</protein>
<keyword evidence="3" id="KW-1185">Reference proteome</keyword>
<comment type="caution">
    <text evidence="2">The sequence shown here is derived from an EMBL/GenBank/DDBJ whole genome shotgun (WGS) entry which is preliminary data.</text>
</comment>
<feature type="domain" description="HDOD" evidence="1">
    <location>
        <begin position="185"/>
        <end position="373"/>
    </location>
</feature>
<dbReference type="Pfam" id="PF08668">
    <property type="entry name" value="HDOD"/>
    <property type="match status" value="1"/>
</dbReference>
<dbReference type="InterPro" id="IPR052340">
    <property type="entry name" value="RNase_Y/CdgJ"/>
</dbReference>
<evidence type="ECO:0000313" key="3">
    <source>
        <dbReference type="Proteomes" id="UP001204621"/>
    </source>
</evidence>
<proteinExistence type="predicted"/>
<evidence type="ECO:0000259" key="1">
    <source>
        <dbReference type="PROSITE" id="PS51833"/>
    </source>
</evidence>
<name>A0ABT2D320_9BURK</name>
<dbReference type="Proteomes" id="UP001204621">
    <property type="component" value="Unassembled WGS sequence"/>
</dbReference>